<name>A0ABP7RLI3_9BURK</name>
<dbReference type="PANTHER" id="PTHR45138:SF9">
    <property type="entry name" value="DIGUANYLATE CYCLASE DGCM-RELATED"/>
    <property type="match status" value="1"/>
</dbReference>
<accession>A0ABP7RLI3</accession>
<dbReference type="NCBIfam" id="TIGR00254">
    <property type="entry name" value="GGDEF"/>
    <property type="match status" value="1"/>
</dbReference>
<keyword evidence="3" id="KW-0472">Membrane</keyword>
<evidence type="ECO:0000259" key="4">
    <source>
        <dbReference type="PROSITE" id="PS50887"/>
    </source>
</evidence>
<dbReference type="Gene3D" id="3.30.70.270">
    <property type="match status" value="1"/>
</dbReference>
<dbReference type="SMART" id="SM00267">
    <property type="entry name" value="GGDEF"/>
    <property type="match status" value="1"/>
</dbReference>
<protein>
    <recommendedName>
        <fullName evidence="1">diguanylate cyclase</fullName>
        <ecNumber evidence="1">2.7.7.65</ecNumber>
    </recommendedName>
</protein>
<dbReference type="InterPro" id="IPR043128">
    <property type="entry name" value="Rev_trsase/Diguanyl_cyclase"/>
</dbReference>
<dbReference type="EMBL" id="BAABBP010000022">
    <property type="protein sequence ID" value="GAA3999215.1"/>
    <property type="molecule type" value="Genomic_DNA"/>
</dbReference>
<organism evidence="5 6">
    <name type="scientific">Comamonas faecalis</name>
    <dbReference type="NCBI Taxonomy" id="1387849"/>
    <lineage>
        <taxon>Bacteria</taxon>
        <taxon>Pseudomonadati</taxon>
        <taxon>Pseudomonadota</taxon>
        <taxon>Betaproteobacteria</taxon>
        <taxon>Burkholderiales</taxon>
        <taxon>Comamonadaceae</taxon>
        <taxon>Comamonas</taxon>
    </lineage>
</organism>
<evidence type="ECO:0000256" key="3">
    <source>
        <dbReference type="SAM" id="Phobius"/>
    </source>
</evidence>
<evidence type="ECO:0000313" key="6">
    <source>
        <dbReference type="Proteomes" id="UP001501627"/>
    </source>
</evidence>
<feature type="transmembrane region" description="Helical" evidence="3">
    <location>
        <begin position="145"/>
        <end position="163"/>
    </location>
</feature>
<feature type="transmembrane region" description="Helical" evidence="3">
    <location>
        <begin position="256"/>
        <end position="279"/>
    </location>
</feature>
<feature type="transmembrane region" description="Helical" evidence="3">
    <location>
        <begin position="70"/>
        <end position="87"/>
    </location>
</feature>
<reference evidence="6" key="1">
    <citation type="journal article" date="2019" name="Int. J. Syst. Evol. Microbiol.">
        <title>The Global Catalogue of Microorganisms (GCM) 10K type strain sequencing project: providing services to taxonomists for standard genome sequencing and annotation.</title>
        <authorList>
            <consortium name="The Broad Institute Genomics Platform"/>
            <consortium name="The Broad Institute Genome Sequencing Center for Infectious Disease"/>
            <person name="Wu L."/>
            <person name="Ma J."/>
        </authorList>
    </citation>
    <scope>NUCLEOTIDE SEQUENCE [LARGE SCALE GENOMIC DNA]</scope>
    <source>
        <strain evidence="6">JCM 17561</strain>
    </source>
</reference>
<keyword evidence="3" id="KW-1133">Transmembrane helix</keyword>
<dbReference type="EC" id="2.7.7.65" evidence="1"/>
<dbReference type="InterPro" id="IPR000160">
    <property type="entry name" value="GGDEF_dom"/>
</dbReference>
<comment type="catalytic activity">
    <reaction evidence="2">
        <text>2 GTP = 3',3'-c-di-GMP + 2 diphosphate</text>
        <dbReference type="Rhea" id="RHEA:24898"/>
        <dbReference type="ChEBI" id="CHEBI:33019"/>
        <dbReference type="ChEBI" id="CHEBI:37565"/>
        <dbReference type="ChEBI" id="CHEBI:58805"/>
        <dbReference type="EC" id="2.7.7.65"/>
    </reaction>
</comment>
<comment type="caution">
    <text evidence="5">The sequence shown here is derived from an EMBL/GenBank/DDBJ whole genome shotgun (WGS) entry which is preliminary data.</text>
</comment>
<evidence type="ECO:0000313" key="5">
    <source>
        <dbReference type="EMBL" id="GAA3999215.1"/>
    </source>
</evidence>
<dbReference type="PROSITE" id="PS50887">
    <property type="entry name" value="GGDEF"/>
    <property type="match status" value="1"/>
</dbReference>
<dbReference type="InterPro" id="IPR050469">
    <property type="entry name" value="Diguanylate_Cyclase"/>
</dbReference>
<dbReference type="SUPFAM" id="SSF55073">
    <property type="entry name" value="Nucleotide cyclase"/>
    <property type="match status" value="1"/>
</dbReference>
<dbReference type="InterPro" id="IPR029787">
    <property type="entry name" value="Nucleotide_cyclase"/>
</dbReference>
<feature type="transmembrane region" description="Helical" evidence="3">
    <location>
        <begin position="107"/>
        <end position="133"/>
    </location>
</feature>
<dbReference type="CDD" id="cd01949">
    <property type="entry name" value="GGDEF"/>
    <property type="match status" value="1"/>
</dbReference>
<proteinExistence type="predicted"/>
<dbReference type="Pfam" id="PF00990">
    <property type="entry name" value="GGDEF"/>
    <property type="match status" value="1"/>
</dbReference>
<sequence length="469" mass="50569">MSACVFLACLIGIYSRPIGYLSAFWPANAVLLGLLLRHPRWAASAGIWLCAMLAFVAADLATGAPWQKALGINAGNLAGVFAGWLYLSRLPEAVLYLRHQRSVLHLVAGSAVAALGCGLVGGYAGSHFLGIPLLQSVAMWTFSEFFNFILLIPVFLAAPKGWVGQWRLQEVMPALRGRPLSPSFALPLAALVASEALTLVIGGPGALGFVMPALVWCAMAYGVLPTAVINLLLYGWKTASVALGTFSFTHTHLPDVISLRVGMALLSVAPLAVACAYALRLQALEKLDHAVNHDFLTGVLTRRALLERGTKLLERMQGARAPLSLLMLDLDHFKRINDRHGHAQGDVVLRQLVHQVRQFLRPDDILGRLGGEEFAVLLPRTSCEQARSIGERLCRQLGAHPVALGDGTQLTVTCSIGLHGSDRPQPDETLSHWLSCADRALYQAKASGRNQVQSYSDDLAPMSTMEAPE</sequence>
<evidence type="ECO:0000256" key="2">
    <source>
        <dbReference type="ARBA" id="ARBA00034247"/>
    </source>
</evidence>
<keyword evidence="6" id="KW-1185">Reference proteome</keyword>
<feature type="domain" description="GGDEF" evidence="4">
    <location>
        <begin position="321"/>
        <end position="457"/>
    </location>
</feature>
<dbReference type="Proteomes" id="UP001501627">
    <property type="component" value="Unassembled WGS sequence"/>
</dbReference>
<feature type="transmembrane region" description="Helical" evidence="3">
    <location>
        <begin position="39"/>
        <end position="58"/>
    </location>
</feature>
<keyword evidence="3" id="KW-0812">Transmembrane</keyword>
<dbReference type="PANTHER" id="PTHR45138">
    <property type="entry name" value="REGULATORY COMPONENTS OF SENSORY TRANSDUCTION SYSTEM"/>
    <property type="match status" value="1"/>
</dbReference>
<feature type="transmembrane region" description="Helical" evidence="3">
    <location>
        <begin position="213"/>
        <end position="236"/>
    </location>
</feature>
<evidence type="ECO:0000256" key="1">
    <source>
        <dbReference type="ARBA" id="ARBA00012528"/>
    </source>
</evidence>
<dbReference type="RefSeq" id="WP_344869714.1">
    <property type="nucleotide sequence ID" value="NZ_BAABBP010000022.1"/>
</dbReference>
<feature type="transmembrane region" description="Helical" evidence="3">
    <location>
        <begin position="183"/>
        <end position="201"/>
    </location>
</feature>
<gene>
    <name evidence="5" type="ORF">GCM10022279_23660</name>
</gene>